<dbReference type="InterPro" id="IPR032514">
    <property type="entry name" value="GtaA_central"/>
</dbReference>
<dbReference type="Proteomes" id="UP000256321">
    <property type="component" value="Unassembled WGS sequence"/>
</dbReference>
<feature type="chain" id="PRO_5017561976" evidence="1">
    <location>
        <begin position="23"/>
        <end position="845"/>
    </location>
</feature>
<sequence>MKRQIALLSVCATLLSACSSNTRTTSEAYAPAAKNELRAPATPLVTIDPYTSAWSFADQLNEESVRHWTGRNFPLLGSLRVDGVSYRFMGVDKVEVTPVVGTAASGLWDATYTFNQPQGEWMAPDYDTKGWKTGKAAFGTEDNPYRSTPWQDGDIWVRRSFDWPEGTAKESLFLQYSHDDNIELYVNGQQVAATGNGLDYDLLKEIPQDIANTLKPTGNILAAHCRNNGGGAYVDMGIMKKVKRGDTFDNKAVQKSVTVMPTQTYYTFECGPVELDLIFTAPMLMDDLDAMTAPYNYITYQVRSLNGKAHDVQLYLEATPQWAVNTIDQPVSFEKIEKDGYVYLKTGSVDQDILGKKGDDQRIDWGYFYLSAPQSPDVTVAIDEYYAAKKAFMSVGKLSGNADNVSSDMEKQMTVLAYSDNLGTVDNQTVSGHLLIGYDDLYAIQYFNDNRMAYWKHDGQVDIFDAFAKGHQDYAKMMKRCTDFDAQLMQETAATSGQEYAELCALAYRQAIGAHKLVTDKEGNLLFFSKENFSNGSIGTVDITYPSAPMFLCYNPELLKGMMNPIFYYSESGKWNKPFPAHDVGTYPQANGQTYGGDMPVEESGNMLILATAIATIEGNADYAAKHWDVLTIWADYLKKEGLDPENQLCTDDFAGHFAHNANLSIKAIMGVAGYGKMAEMLGKKEIAESYLSAAREMAGKWVAMAKDGDHYKLTFDKSGTWSQKYNLVWDRLLGLNIFPTEVAETEMAYYKTKQNKYGLPLDNREDYTKSDWILWSACLTGDESDFETLMLPVWQYANETTSRVPLSDWHYTSDGTQRGFQARSVVGGYYMRLLEKRLSDKSKD</sequence>
<gene>
    <name evidence="6" type="ORF">DWU89_19675</name>
    <name evidence="5" type="ORF">H8784_19170</name>
</gene>
<comment type="caution">
    <text evidence="6">The sequence shown here is derived from an EMBL/GenBank/DDBJ whole genome shotgun (WGS) entry which is preliminary data.</text>
</comment>
<dbReference type="InterPro" id="IPR008979">
    <property type="entry name" value="Galactose-bd-like_sf"/>
</dbReference>
<dbReference type="Pfam" id="PF16334">
    <property type="entry name" value="DUF4964"/>
    <property type="match status" value="1"/>
</dbReference>
<dbReference type="InterPro" id="IPR052743">
    <property type="entry name" value="Glutaminase_GtaA"/>
</dbReference>
<organism evidence="6 7">
    <name type="scientific">Parabacteroides acidifaciens</name>
    <dbReference type="NCBI Taxonomy" id="2290935"/>
    <lineage>
        <taxon>Bacteria</taxon>
        <taxon>Pseudomonadati</taxon>
        <taxon>Bacteroidota</taxon>
        <taxon>Bacteroidia</taxon>
        <taxon>Bacteroidales</taxon>
        <taxon>Tannerellaceae</taxon>
        <taxon>Parabacteroides</taxon>
    </lineage>
</organism>
<dbReference type="SUPFAM" id="SSF49785">
    <property type="entry name" value="Galactose-binding domain-like"/>
    <property type="match status" value="1"/>
</dbReference>
<dbReference type="Pfam" id="PF17168">
    <property type="entry name" value="DUF5127"/>
    <property type="match status" value="1"/>
</dbReference>
<keyword evidence="8" id="KW-1185">Reference proteome</keyword>
<feature type="signal peptide" evidence="1">
    <location>
        <begin position="1"/>
        <end position="22"/>
    </location>
</feature>
<evidence type="ECO:0000313" key="8">
    <source>
        <dbReference type="Proteomes" id="UP000629596"/>
    </source>
</evidence>
<evidence type="ECO:0000259" key="2">
    <source>
        <dbReference type="Pfam" id="PF16334"/>
    </source>
</evidence>
<evidence type="ECO:0000313" key="7">
    <source>
        <dbReference type="Proteomes" id="UP000256321"/>
    </source>
</evidence>
<dbReference type="InterPro" id="IPR033433">
    <property type="entry name" value="GtaA_N"/>
</dbReference>
<dbReference type="AlphaFoldDB" id="A0A3D8H8W0"/>
<protein>
    <submittedName>
        <fullName evidence="6">DUF4965 domain-containing protein</fullName>
    </submittedName>
</protein>
<reference evidence="5 8" key="2">
    <citation type="submission" date="2020-08" db="EMBL/GenBank/DDBJ databases">
        <title>Genome public.</title>
        <authorList>
            <person name="Liu C."/>
            <person name="Sun Q."/>
        </authorList>
    </citation>
    <scope>NUCLEOTIDE SEQUENCE [LARGE SCALE GENOMIC DNA]</scope>
    <source>
        <strain evidence="5 8">426_9</strain>
    </source>
</reference>
<evidence type="ECO:0000259" key="3">
    <source>
        <dbReference type="Pfam" id="PF16335"/>
    </source>
</evidence>
<dbReference type="Gene3D" id="2.60.120.260">
    <property type="entry name" value="Galactose-binding domain-like"/>
    <property type="match status" value="1"/>
</dbReference>
<accession>A0A3D8H8W0</accession>
<dbReference type="PROSITE" id="PS51257">
    <property type="entry name" value="PROKAR_LIPOPROTEIN"/>
    <property type="match status" value="1"/>
</dbReference>
<evidence type="ECO:0000256" key="1">
    <source>
        <dbReference type="SAM" id="SignalP"/>
    </source>
</evidence>
<dbReference type="Pfam" id="PF16335">
    <property type="entry name" value="GtaA_6_Hairpin"/>
    <property type="match status" value="1"/>
</dbReference>
<dbReference type="PANTHER" id="PTHR31987">
    <property type="entry name" value="GLUTAMINASE A-RELATED"/>
    <property type="match status" value="1"/>
</dbReference>
<proteinExistence type="predicted"/>
<reference evidence="6 7" key="1">
    <citation type="submission" date="2018-07" db="EMBL/GenBank/DDBJ databases">
        <title>Parabacteroides acidifaciens nov. sp., isolated from human feces.</title>
        <authorList>
            <person name="Wang Y.J."/>
        </authorList>
    </citation>
    <scope>NUCLEOTIDE SEQUENCE [LARGE SCALE GENOMIC DNA]</scope>
    <source>
        <strain evidence="6 7">426-9</strain>
    </source>
</reference>
<dbReference type="Proteomes" id="UP000629596">
    <property type="component" value="Unassembled WGS sequence"/>
</dbReference>
<evidence type="ECO:0000259" key="4">
    <source>
        <dbReference type="Pfam" id="PF17168"/>
    </source>
</evidence>
<evidence type="ECO:0000313" key="6">
    <source>
        <dbReference type="EMBL" id="RDU47419.1"/>
    </source>
</evidence>
<dbReference type="EMBL" id="JACRTI010000086">
    <property type="protein sequence ID" value="MBC8603833.1"/>
    <property type="molecule type" value="Genomic_DNA"/>
</dbReference>
<name>A0A3D8H8W0_9BACT</name>
<dbReference type="PANTHER" id="PTHR31987:SF1">
    <property type="entry name" value="GLUTAMINASE A"/>
    <property type="match status" value="1"/>
</dbReference>
<feature type="domain" description="DUF4964" evidence="2">
    <location>
        <begin position="17"/>
        <end position="100"/>
    </location>
</feature>
<dbReference type="InterPro" id="IPR032515">
    <property type="entry name" value="DUF4964"/>
</dbReference>
<evidence type="ECO:0000313" key="5">
    <source>
        <dbReference type="EMBL" id="MBC8603833.1"/>
    </source>
</evidence>
<feature type="domain" description="Glutaminase A central" evidence="3">
    <location>
        <begin position="497"/>
        <end position="834"/>
    </location>
</feature>
<dbReference type="RefSeq" id="WP_115501332.1">
    <property type="nucleotide sequence ID" value="NZ_JACRTI010000086.1"/>
</dbReference>
<dbReference type="EMBL" id="QREV01000086">
    <property type="protein sequence ID" value="RDU47419.1"/>
    <property type="molecule type" value="Genomic_DNA"/>
</dbReference>
<keyword evidence="1" id="KW-0732">Signal</keyword>
<feature type="domain" description="Glutaminase A N-terminal" evidence="4">
    <location>
        <begin position="262"/>
        <end position="490"/>
    </location>
</feature>